<evidence type="ECO:0000313" key="3">
    <source>
        <dbReference type="Proteomes" id="UP000515703"/>
    </source>
</evidence>
<keyword evidence="3" id="KW-1185">Reference proteome</keyword>
<dbReference type="KEGG" id="acht:bsdcttw_25810"/>
<gene>
    <name evidence="2" type="ORF">bsdcttw_25810</name>
</gene>
<evidence type="ECO:0000259" key="1">
    <source>
        <dbReference type="Pfam" id="PF00881"/>
    </source>
</evidence>
<dbReference type="SUPFAM" id="SSF55469">
    <property type="entry name" value="FMN-dependent nitroreductase-like"/>
    <property type="match status" value="1"/>
</dbReference>
<sequence>MDEIFKRRSIRKFTDEKVDDDKIEKLLRAAMQAPSAANQQPWEFIVVKEKTTLKALSEVSLYAKPTEGSSAAILLLADSQNLKVPTAWEQDLGAATQNILLEAVHLNLGAVWMGIATSETAAENIVKLFGLPENIKPFALIAVGYPAEQKNEFVDRYKPERIHYEKW</sequence>
<protein>
    <submittedName>
        <fullName evidence="2">Nitroreductase</fullName>
    </submittedName>
</protein>
<name>A0A7I8DMD2_9FIRM</name>
<dbReference type="RefSeq" id="WP_185255301.1">
    <property type="nucleotide sequence ID" value="NZ_AP023368.1"/>
</dbReference>
<dbReference type="AlphaFoldDB" id="A0A7I8DMD2"/>
<organism evidence="2 3">
    <name type="scientific">Anaerocolumna chitinilytica</name>
    <dbReference type="NCBI Taxonomy" id="1727145"/>
    <lineage>
        <taxon>Bacteria</taxon>
        <taxon>Bacillati</taxon>
        <taxon>Bacillota</taxon>
        <taxon>Clostridia</taxon>
        <taxon>Lachnospirales</taxon>
        <taxon>Lachnospiraceae</taxon>
        <taxon>Anaerocolumna</taxon>
    </lineage>
</organism>
<feature type="domain" description="Nitroreductase" evidence="1">
    <location>
        <begin position="90"/>
        <end position="145"/>
    </location>
</feature>
<dbReference type="PANTHER" id="PTHR23026">
    <property type="entry name" value="NADPH NITROREDUCTASE"/>
    <property type="match status" value="1"/>
</dbReference>
<dbReference type="InterPro" id="IPR000415">
    <property type="entry name" value="Nitroreductase-like"/>
</dbReference>
<dbReference type="Pfam" id="PF00881">
    <property type="entry name" value="Nitroreductase"/>
    <property type="match status" value="2"/>
</dbReference>
<dbReference type="InterPro" id="IPR050627">
    <property type="entry name" value="Nitroreductase/BluB"/>
</dbReference>
<dbReference type="GO" id="GO:0016491">
    <property type="term" value="F:oxidoreductase activity"/>
    <property type="evidence" value="ECO:0007669"/>
    <property type="project" value="InterPro"/>
</dbReference>
<dbReference type="Gene3D" id="3.40.109.10">
    <property type="entry name" value="NADH Oxidase"/>
    <property type="match status" value="1"/>
</dbReference>
<feature type="domain" description="Nitroreductase" evidence="1">
    <location>
        <begin position="4"/>
        <end position="77"/>
    </location>
</feature>
<dbReference type="PANTHER" id="PTHR23026:SF123">
    <property type="entry name" value="NAD(P)H NITROREDUCTASE RV3131-RELATED"/>
    <property type="match status" value="1"/>
</dbReference>
<proteinExistence type="predicted"/>
<dbReference type="CDD" id="cd02150">
    <property type="entry name" value="nitroreductase"/>
    <property type="match status" value="1"/>
</dbReference>
<reference evidence="2 3" key="2">
    <citation type="submission" date="2020-08" db="EMBL/GenBank/DDBJ databases">
        <authorList>
            <person name="Ueki A."/>
            <person name="Tonouchi A."/>
        </authorList>
    </citation>
    <scope>NUCLEOTIDE SEQUENCE [LARGE SCALE GENOMIC DNA]</scope>
    <source>
        <strain evidence="2 3">CTTW</strain>
    </source>
</reference>
<evidence type="ECO:0000313" key="2">
    <source>
        <dbReference type="EMBL" id="BCJ99540.1"/>
    </source>
</evidence>
<dbReference type="InterPro" id="IPR029479">
    <property type="entry name" value="Nitroreductase"/>
</dbReference>
<reference evidence="2 3" key="1">
    <citation type="submission" date="2020-08" db="EMBL/GenBank/DDBJ databases">
        <title>Draft genome sequencing of an Anaerocolumna strain isolated from anoxic soil subjected to BSD treatment.</title>
        <authorList>
            <person name="Uek A."/>
            <person name="Tonouchi A."/>
        </authorList>
    </citation>
    <scope>NUCLEOTIDE SEQUENCE [LARGE SCALE GENOMIC DNA]</scope>
    <source>
        <strain evidence="2 3">CTTW</strain>
    </source>
</reference>
<dbReference type="EMBL" id="AP023368">
    <property type="protein sequence ID" value="BCJ99540.1"/>
    <property type="molecule type" value="Genomic_DNA"/>
</dbReference>
<accession>A0A7I8DMD2</accession>
<dbReference type="Proteomes" id="UP000515703">
    <property type="component" value="Chromosome"/>
</dbReference>